<feature type="transmembrane region" description="Helical" evidence="11">
    <location>
        <begin position="443"/>
        <end position="467"/>
    </location>
</feature>
<comment type="catalytic activity">
    <reaction evidence="10">
        <text>phosphate(in) + H(+)(in) = phosphate(out) + H(+)(out)</text>
        <dbReference type="Rhea" id="RHEA:29939"/>
        <dbReference type="ChEBI" id="CHEBI:15378"/>
        <dbReference type="ChEBI" id="CHEBI:43474"/>
    </reaction>
</comment>
<feature type="transmembrane region" description="Helical" evidence="11">
    <location>
        <begin position="154"/>
        <end position="172"/>
    </location>
</feature>
<organism evidence="12 13">
    <name type="scientific">Rufibacter roseus</name>
    <dbReference type="NCBI Taxonomy" id="1567108"/>
    <lineage>
        <taxon>Bacteria</taxon>
        <taxon>Pseudomonadati</taxon>
        <taxon>Bacteroidota</taxon>
        <taxon>Cytophagia</taxon>
        <taxon>Cytophagales</taxon>
        <taxon>Hymenobacteraceae</taxon>
        <taxon>Rufibacter</taxon>
    </lineage>
</organism>
<evidence type="ECO:0000256" key="7">
    <source>
        <dbReference type="ARBA" id="ARBA00022847"/>
    </source>
</evidence>
<evidence type="ECO:0000256" key="11">
    <source>
        <dbReference type="RuleBase" id="RU363058"/>
    </source>
</evidence>
<name>A0ABW2DFI9_9BACT</name>
<comment type="caution">
    <text evidence="12">The sequence shown here is derived from an EMBL/GenBank/DDBJ whole genome shotgun (WGS) entry which is preliminary data.</text>
</comment>
<protein>
    <recommendedName>
        <fullName evidence="11">Phosphate transporter</fullName>
    </recommendedName>
</protein>
<dbReference type="RefSeq" id="WP_066622526.1">
    <property type="nucleotide sequence ID" value="NZ_JBHSYQ010000003.1"/>
</dbReference>
<evidence type="ECO:0000256" key="2">
    <source>
        <dbReference type="ARBA" id="ARBA00005342"/>
    </source>
</evidence>
<feature type="transmembrane region" description="Helical" evidence="11">
    <location>
        <begin position="6"/>
        <end position="28"/>
    </location>
</feature>
<evidence type="ECO:0000256" key="10">
    <source>
        <dbReference type="ARBA" id="ARBA00047348"/>
    </source>
</evidence>
<dbReference type="Pfam" id="PF01384">
    <property type="entry name" value="PHO4"/>
    <property type="match status" value="1"/>
</dbReference>
<evidence type="ECO:0000256" key="3">
    <source>
        <dbReference type="ARBA" id="ARBA00022448"/>
    </source>
</evidence>
<feature type="transmembrane region" description="Helical" evidence="11">
    <location>
        <begin position="86"/>
        <end position="105"/>
    </location>
</feature>
<evidence type="ECO:0000256" key="5">
    <source>
        <dbReference type="ARBA" id="ARBA00022592"/>
    </source>
</evidence>
<evidence type="ECO:0000256" key="9">
    <source>
        <dbReference type="ARBA" id="ARBA00023136"/>
    </source>
</evidence>
<dbReference type="PANTHER" id="PTHR11101">
    <property type="entry name" value="PHOSPHATE TRANSPORTER"/>
    <property type="match status" value="1"/>
</dbReference>
<evidence type="ECO:0000256" key="6">
    <source>
        <dbReference type="ARBA" id="ARBA00022692"/>
    </source>
</evidence>
<evidence type="ECO:0000256" key="1">
    <source>
        <dbReference type="ARBA" id="ARBA00004651"/>
    </source>
</evidence>
<dbReference type="InterPro" id="IPR001204">
    <property type="entry name" value="Phos_transporter"/>
</dbReference>
<evidence type="ECO:0000313" key="13">
    <source>
        <dbReference type="Proteomes" id="UP001596405"/>
    </source>
</evidence>
<feature type="transmembrane region" description="Helical" evidence="11">
    <location>
        <begin position="49"/>
        <end position="74"/>
    </location>
</feature>
<feature type="transmembrane region" description="Helical" evidence="11">
    <location>
        <begin position="218"/>
        <end position="236"/>
    </location>
</feature>
<keyword evidence="9 11" id="KW-0472">Membrane</keyword>
<proteinExistence type="inferred from homology"/>
<keyword evidence="5 11" id="KW-0592">Phosphate transport</keyword>
<dbReference type="EMBL" id="JBHSYQ010000003">
    <property type="protein sequence ID" value="MFC6996559.1"/>
    <property type="molecule type" value="Genomic_DNA"/>
</dbReference>
<comment type="subcellular location">
    <subcellularLocation>
        <location evidence="1">Cell membrane</location>
        <topology evidence="1">Multi-pass membrane protein</topology>
    </subcellularLocation>
    <subcellularLocation>
        <location evidence="11">Membrane</location>
        <topology evidence="11">Multi-pass membrane protein</topology>
    </subcellularLocation>
</comment>
<keyword evidence="8 11" id="KW-1133">Transmembrane helix</keyword>
<reference evidence="13" key="1">
    <citation type="journal article" date="2019" name="Int. J. Syst. Evol. Microbiol.">
        <title>The Global Catalogue of Microorganisms (GCM) 10K type strain sequencing project: providing services to taxonomists for standard genome sequencing and annotation.</title>
        <authorList>
            <consortium name="The Broad Institute Genomics Platform"/>
            <consortium name="The Broad Institute Genome Sequencing Center for Infectious Disease"/>
            <person name="Wu L."/>
            <person name="Ma J."/>
        </authorList>
    </citation>
    <scope>NUCLEOTIDE SEQUENCE [LARGE SCALE GENOMIC DNA]</scope>
    <source>
        <strain evidence="13">CGMCC 4.7393</strain>
    </source>
</reference>
<feature type="transmembrane region" description="Helical" evidence="11">
    <location>
        <begin position="193"/>
        <end position="212"/>
    </location>
</feature>
<comment type="similarity">
    <text evidence="2">Belongs to the inorganic phosphate transporter (PiT) (TC 2.A.20) family. Pit subfamily.</text>
</comment>
<keyword evidence="4" id="KW-1003">Cell membrane</keyword>
<evidence type="ECO:0000313" key="12">
    <source>
        <dbReference type="EMBL" id="MFC6996559.1"/>
    </source>
</evidence>
<gene>
    <name evidence="12" type="ORF">ACFQHR_02930</name>
</gene>
<keyword evidence="7" id="KW-0769">Symport</keyword>
<dbReference type="Proteomes" id="UP001596405">
    <property type="component" value="Unassembled WGS sequence"/>
</dbReference>
<evidence type="ECO:0000256" key="8">
    <source>
        <dbReference type="ARBA" id="ARBA00022989"/>
    </source>
</evidence>
<keyword evidence="6 11" id="KW-0812">Transmembrane</keyword>
<accession>A0ABW2DFI9</accession>
<dbReference type="PANTHER" id="PTHR11101:SF65">
    <property type="entry name" value="LOW-AFFINITY INORGANIC PHOSPHATE TRANSPORTER PITA-RELATED"/>
    <property type="match status" value="1"/>
</dbReference>
<evidence type="ECO:0000256" key="4">
    <source>
        <dbReference type="ARBA" id="ARBA00022475"/>
    </source>
</evidence>
<sequence length="468" mass="51703">MFGLETGLLVLLILCLAAACFFEFINGFHDTANAVATVIYTNTLRPWAAVIWSGFWNFIGVFAGGIGVAMGIVYLLPIETLIDQDVWHGVAMIGALLFSAIFWNLGTWYLGLPSSSSHTLIGSILGLGIGYSLLPSTTEATFAWSEASRTGLSLIVSPILGFSLTILLMFVLKRYVKNKTIFKQPHKRKPPPLWIRLILIITCTLVSFFHGSNDGQKGVGLVMLILIAIVPSYFALDHTRNPFEMQQSIVKVEKGLNRIDRNSLSAANAQQLDQLKEEVHKMMDLFAASSDMPSLAEDSPFKLRRNILVISTRADKFLNNPNAMLSKEETQLLREGVTEMRSFTEYAPDWVLMMVALSLGLGTMVGWKRIVKTVGERIGKEHLTYAQGASAEFMAASVIGFSTLIFKLPVSTTHILSSGVAGSMVANKGMKNLNLETVRNITLAWFLTLPVSMFLSGSLFFIFRWLLD</sequence>
<feature type="transmembrane region" description="Helical" evidence="11">
    <location>
        <begin position="350"/>
        <end position="367"/>
    </location>
</feature>
<keyword evidence="3 11" id="KW-0813">Transport</keyword>
<keyword evidence="13" id="KW-1185">Reference proteome</keyword>